<evidence type="ECO:0000313" key="1">
    <source>
        <dbReference type="EMBL" id="KIR46966.1"/>
    </source>
</evidence>
<proteinExistence type="predicted"/>
<gene>
    <name evidence="1" type="ORF">I312_03862</name>
</gene>
<dbReference type="HOGENOM" id="CLU_1578450_0_0_1"/>
<accession>A0A0D0VHS7</accession>
<name>A0A0D0VHS7_CRYGA</name>
<protein>
    <submittedName>
        <fullName evidence="1">Uncharacterized protein</fullName>
    </submittedName>
</protein>
<organism evidence="1">
    <name type="scientific">Cryptococcus bacillisporus CA1280</name>
    <dbReference type="NCBI Taxonomy" id="1296109"/>
    <lineage>
        <taxon>Eukaryota</taxon>
        <taxon>Fungi</taxon>
        <taxon>Dikarya</taxon>
        <taxon>Basidiomycota</taxon>
        <taxon>Agaricomycotina</taxon>
        <taxon>Tremellomycetes</taxon>
        <taxon>Tremellales</taxon>
        <taxon>Cryptococcaceae</taxon>
        <taxon>Cryptococcus</taxon>
        <taxon>Cryptococcus gattii species complex</taxon>
    </lineage>
</organism>
<dbReference type="AlphaFoldDB" id="A0A0D0VHS7"/>
<reference evidence="1" key="1">
    <citation type="submission" date="2015-01" db="EMBL/GenBank/DDBJ databases">
        <title>The Genome Sequence of Cryptococcus gattii CA1280.</title>
        <authorList>
            <consortium name="The Broad Institute Genomics Platform"/>
            <person name="Cuomo C."/>
            <person name="Litvintseva A."/>
            <person name="Chen Y."/>
            <person name="Heitman J."/>
            <person name="Sun S."/>
            <person name="Springer D."/>
            <person name="Dromer F."/>
            <person name="Young S."/>
            <person name="Zeng Q."/>
            <person name="Gargeya S."/>
            <person name="Abouelleil A."/>
            <person name="Alvarado L."/>
            <person name="Chapman S.B."/>
            <person name="Gainer-Dewar J."/>
            <person name="Goldberg J."/>
            <person name="Griggs A."/>
            <person name="Gujja S."/>
            <person name="Hansen M."/>
            <person name="Howarth C."/>
            <person name="Imamovic A."/>
            <person name="Larimer J."/>
            <person name="Murphy C."/>
            <person name="Naylor J."/>
            <person name="Pearson M."/>
            <person name="Priest M."/>
            <person name="Roberts A."/>
            <person name="Saif S."/>
            <person name="Shea T."/>
            <person name="Sykes S."/>
            <person name="Wortman J."/>
            <person name="Nusbaum C."/>
            <person name="Birren B."/>
        </authorList>
    </citation>
    <scope>NUCLEOTIDE SEQUENCE [LARGE SCALE GENOMIC DNA]</scope>
    <source>
        <strain evidence="1">CA1280</strain>
    </source>
</reference>
<dbReference type="EMBL" id="KN847982">
    <property type="protein sequence ID" value="KIR46966.1"/>
    <property type="molecule type" value="Genomic_DNA"/>
</dbReference>
<sequence length="169" mass="19449">MKMKRKRSCRMPFGRGVLLLPLWRLQNLLRPQFKLVKRMTAAQRQGLLKAPRKLGLRRRIPMTMMKPAPLVKRHPQSLLVPLLRNHWLLSNPCIAPPMLLLKHLILPKQVPSLGSPSTSSFLSTSNRTPVVRRLAPFINPFRPLLGRTVVERVTLLMLCYLSLVTEQAR</sequence>